<keyword evidence="2" id="KW-0472">Membrane</keyword>
<organism evidence="3 4">
    <name type="scientific">Candidatus Chisholmbacteria bacterium RIFCSPHIGHO2_01_FULL_48_12</name>
    <dbReference type="NCBI Taxonomy" id="1797589"/>
    <lineage>
        <taxon>Bacteria</taxon>
        <taxon>Candidatus Chisholmiibacteriota</taxon>
    </lineage>
</organism>
<gene>
    <name evidence="3" type="ORF">A2784_00060</name>
</gene>
<dbReference type="STRING" id="1797589.A2784_00060"/>
<dbReference type="InterPro" id="IPR008969">
    <property type="entry name" value="CarboxyPept-like_regulatory"/>
</dbReference>
<dbReference type="Pfam" id="PF12666">
    <property type="entry name" value="PrgI"/>
    <property type="match status" value="1"/>
</dbReference>
<reference evidence="3 4" key="1">
    <citation type="journal article" date="2016" name="Nat. Commun.">
        <title>Thousands of microbial genomes shed light on interconnected biogeochemical processes in an aquifer system.</title>
        <authorList>
            <person name="Anantharaman K."/>
            <person name="Brown C.T."/>
            <person name="Hug L.A."/>
            <person name="Sharon I."/>
            <person name="Castelle C.J."/>
            <person name="Probst A.J."/>
            <person name="Thomas B.C."/>
            <person name="Singh A."/>
            <person name="Wilkins M.J."/>
            <person name="Karaoz U."/>
            <person name="Brodie E.L."/>
            <person name="Williams K.H."/>
            <person name="Hubbard S.S."/>
            <person name="Banfield J.F."/>
        </authorList>
    </citation>
    <scope>NUCLEOTIDE SEQUENCE [LARGE SCALE GENOMIC DNA]</scope>
</reference>
<keyword evidence="2" id="KW-0812">Transmembrane</keyword>
<keyword evidence="2" id="KW-1133">Transmembrane helix</keyword>
<name>A0A1G1VKJ6_9BACT</name>
<protein>
    <submittedName>
        <fullName evidence="3">Uncharacterized protein</fullName>
    </submittedName>
</protein>
<feature type="region of interest" description="Disordered" evidence="1">
    <location>
        <begin position="247"/>
        <end position="269"/>
    </location>
</feature>
<feature type="compositionally biased region" description="Low complexity" evidence="1">
    <location>
        <begin position="247"/>
        <end position="263"/>
    </location>
</feature>
<comment type="caution">
    <text evidence="3">The sequence shown here is derived from an EMBL/GenBank/DDBJ whole genome shotgun (WGS) entry which is preliminary data.</text>
</comment>
<evidence type="ECO:0000256" key="2">
    <source>
        <dbReference type="SAM" id="Phobius"/>
    </source>
</evidence>
<evidence type="ECO:0000256" key="1">
    <source>
        <dbReference type="SAM" id="MobiDB-lite"/>
    </source>
</evidence>
<dbReference type="AlphaFoldDB" id="A0A1G1VKJ6"/>
<feature type="transmembrane region" description="Helical" evidence="2">
    <location>
        <begin position="26"/>
        <end position="44"/>
    </location>
</feature>
<feature type="region of interest" description="Disordered" evidence="1">
    <location>
        <begin position="193"/>
        <end position="213"/>
    </location>
</feature>
<evidence type="ECO:0000313" key="4">
    <source>
        <dbReference type="Proteomes" id="UP000177324"/>
    </source>
</evidence>
<proteinExistence type="predicted"/>
<sequence length="365" mass="40595">MNQHPVPQNVSSYQFRLVGDMTLKQFGLLASGAIVGFIIYQLPIHPLLRWPLIFISAFSGFALAFIPIEDRPLDRWLAAFLHSVYSPTWFFWKKTPLIPAYFLFRPAPLPPTPPETARDLTQLHEFLTTLPSSTPASVIDTRELTLLDKISQLFSTIHPPSLSITPLTDILPPPPKLPPVRVRELGLRPPARGEIRITTPTPRLSSTPSEPVAPQTPFVEFKPLLFTKKDFADLSVRQADLPLATSQTTSTTGVVQPATTPRHLPFPPPPEYPNLIVGMVVDKYDRLIDTAIIEIRDANHHPVRAVKTNKLGQFSIASPLPNGSYQLQAEKDGYQFGILSLELTGKIVDPVELRALNEGPTPTIR</sequence>
<accession>A0A1G1VKJ6</accession>
<dbReference type="EMBL" id="MHCH01000056">
    <property type="protein sequence ID" value="OGY15920.1"/>
    <property type="molecule type" value="Genomic_DNA"/>
</dbReference>
<evidence type="ECO:0000313" key="3">
    <source>
        <dbReference type="EMBL" id="OGY15920.1"/>
    </source>
</evidence>
<dbReference type="Proteomes" id="UP000177324">
    <property type="component" value="Unassembled WGS sequence"/>
</dbReference>
<dbReference type="InterPro" id="IPR024414">
    <property type="entry name" value="Uncharacterised_PrgI"/>
</dbReference>
<dbReference type="Gene3D" id="2.60.40.1120">
    <property type="entry name" value="Carboxypeptidase-like, regulatory domain"/>
    <property type="match status" value="1"/>
</dbReference>
<dbReference type="SUPFAM" id="SSF49464">
    <property type="entry name" value="Carboxypeptidase regulatory domain-like"/>
    <property type="match status" value="1"/>
</dbReference>
<feature type="compositionally biased region" description="Low complexity" evidence="1">
    <location>
        <begin position="198"/>
        <end position="210"/>
    </location>
</feature>